<dbReference type="Proteomes" id="UP000030748">
    <property type="component" value="Unassembled WGS sequence"/>
</dbReference>
<dbReference type="Gene3D" id="1.20.1310.10">
    <property type="entry name" value="Cullin Repeats"/>
    <property type="match status" value="2"/>
</dbReference>
<dbReference type="PANTHER" id="PTHR11932">
    <property type="entry name" value="CULLIN"/>
    <property type="match status" value="1"/>
</dbReference>
<evidence type="ECO:0000259" key="2">
    <source>
        <dbReference type="Pfam" id="PF00888"/>
    </source>
</evidence>
<evidence type="ECO:0000256" key="1">
    <source>
        <dbReference type="ARBA" id="ARBA00006019"/>
    </source>
</evidence>
<dbReference type="Pfam" id="PF00888">
    <property type="entry name" value="Cullin"/>
    <property type="match status" value="1"/>
</dbReference>
<dbReference type="SUPFAM" id="SSF74788">
    <property type="entry name" value="Cullin repeat-like"/>
    <property type="match status" value="1"/>
</dbReference>
<dbReference type="InterPro" id="IPR001373">
    <property type="entry name" value="Cullin_N"/>
</dbReference>
<dbReference type="GO" id="GO:0031625">
    <property type="term" value="F:ubiquitin protein ligase binding"/>
    <property type="evidence" value="ECO:0007669"/>
    <property type="project" value="InterPro"/>
</dbReference>
<proteinExistence type="inferred from homology"/>
<organism evidence="3 4">
    <name type="scientific">Erythranthe guttata</name>
    <name type="common">Yellow monkey flower</name>
    <name type="synonym">Mimulus guttatus</name>
    <dbReference type="NCBI Taxonomy" id="4155"/>
    <lineage>
        <taxon>Eukaryota</taxon>
        <taxon>Viridiplantae</taxon>
        <taxon>Streptophyta</taxon>
        <taxon>Embryophyta</taxon>
        <taxon>Tracheophyta</taxon>
        <taxon>Spermatophyta</taxon>
        <taxon>Magnoliopsida</taxon>
        <taxon>eudicotyledons</taxon>
        <taxon>Gunneridae</taxon>
        <taxon>Pentapetalae</taxon>
        <taxon>asterids</taxon>
        <taxon>lamiids</taxon>
        <taxon>Lamiales</taxon>
        <taxon>Phrymaceae</taxon>
        <taxon>Erythranthe</taxon>
    </lineage>
</organism>
<comment type="similarity">
    <text evidence="1">Belongs to the cullin family.</text>
</comment>
<protein>
    <recommendedName>
        <fullName evidence="2">Cullin N-terminal domain-containing protein</fullName>
    </recommendedName>
</protein>
<dbReference type="InterPro" id="IPR045093">
    <property type="entry name" value="Cullin"/>
</dbReference>
<dbReference type="eggNOG" id="KOG2166">
    <property type="taxonomic scope" value="Eukaryota"/>
</dbReference>
<keyword evidence="4" id="KW-1185">Reference proteome</keyword>
<dbReference type="STRING" id="4155.A0A022RYG8"/>
<dbReference type="AlphaFoldDB" id="A0A022RYG8"/>
<sequence length="184" mass="21747">MMVRLLSIFFHYLDQYFTVRTLLPSCKEVGLICFRDLVYKEMKKKVRDAVISLIDREREGEEIDRVLLKNVLDIFVELGMGYYRDDFEEAMLKDTAVYYSRKASVWVSNNSCRDYMLKAEECLKREKDRVSHYLHASSETKLLQKVRHELLSVSSVHATKLLEKMHLGSHPLLRDEKAEDFMDI</sequence>
<reference evidence="3 4" key="1">
    <citation type="journal article" date="2013" name="Proc. Natl. Acad. Sci. U.S.A.">
        <title>Fine-scale variation in meiotic recombination in Mimulus inferred from population shotgun sequencing.</title>
        <authorList>
            <person name="Hellsten U."/>
            <person name="Wright K.M."/>
            <person name="Jenkins J."/>
            <person name="Shu S."/>
            <person name="Yuan Y."/>
            <person name="Wessler S.R."/>
            <person name="Schmutz J."/>
            <person name="Willis J.H."/>
            <person name="Rokhsar D.S."/>
        </authorList>
    </citation>
    <scope>NUCLEOTIDE SEQUENCE [LARGE SCALE GENOMIC DNA]</scope>
    <source>
        <strain evidence="4">cv. DUN x IM62</strain>
    </source>
</reference>
<name>A0A022RYG8_ERYGU</name>
<dbReference type="GO" id="GO:0006511">
    <property type="term" value="P:ubiquitin-dependent protein catabolic process"/>
    <property type="evidence" value="ECO:0007669"/>
    <property type="project" value="InterPro"/>
</dbReference>
<gene>
    <name evidence="3" type="ORF">MIMGU_mgv1a014605mg</name>
</gene>
<evidence type="ECO:0000313" key="4">
    <source>
        <dbReference type="Proteomes" id="UP000030748"/>
    </source>
</evidence>
<dbReference type="EMBL" id="KI630180">
    <property type="protein sequence ID" value="EYU45562.1"/>
    <property type="molecule type" value="Genomic_DNA"/>
</dbReference>
<accession>A0A022RYG8</accession>
<dbReference type="InterPro" id="IPR016159">
    <property type="entry name" value="Cullin_repeat-like_dom_sf"/>
</dbReference>
<evidence type="ECO:0000313" key="3">
    <source>
        <dbReference type="EMBL" id="EYU45562.1"/>
    </source>
</evidence>
<dbReference type="FunFam" id="1.20.1310.10:FF:000001">
    <property type="entry name" value="Cullin 3"/>
    <property type="match status" value="1"/>
</dbReference>
<feature type="domain" description="Cullin N-terminal" evidence="2">
    <location>
        <begin position="3"/>
        <end position="180"/>
    </location>
</feature>